<feature type="domain" description="CMP/dCMP-type deaminase" evidence="7">
    <location>
        <begin position="1"/>
        <end position="118"/>
    </location>
</feature>
<comment type="function">
    <text evidence="6">Catalyzes the deamination of adenosine to inosine at the wobble position 34 of tRNA(Arg2).</text>
</comment>
<evidence type="ECO:0000256" key="6">
    <source>
        <dbReference type="HAMAP-Rule" id="MF_00972"/>
    </source>
</evidence>
<gene>
    <name evidence="6" type="primary">tadA</name>
    <name evidence="8" type="ORF">HWQ67_10475</name>
</gene>
<evidence type="ECO:0000256" key="3">
    <source>
        <dbReference type="ARBA" id="ARBA00022723"/>
    </source>
</evidence>
<evidence type="ECO:0000256" key="4">
    <source>
        <dbReference type="ARBA" id="ARBA00022801"/>
    </source>
</evidence>
<sequence>MTMAIELAQAAWRLGDVPVGAVLTDAQGKLIAGAFNRKEALQDPTAHAELTVIVKGAEACGSWRLSDCVLYVTKEPCVMCAGAILACRIKRLVYGCNDPKGGAVTSLYTLLNDNRLNHQVEVTSGVLQQQCAELLRGFFVQLRRSTASKSRT</sequence>
<comment type="subunit">
    <text evidence="2 6">Homodimer.</text>
</comment>
<feature type="binding site" evidence="6">
    <location>
        <position position="80"/>
    </location>
    <ligand>
        <name>Zn(2+)</name>
        <dbReference type="ChEBI" id="CHEBI:29105"/>
        <note>catalytic</note>
    </ligand>
</feature>
<comment type="cofactor">
    <cofactor evidence="6">
        <name>Zn(2+)</name>
        <dbReference type="ChEBI" id="CHEBI:29105"/>
    </cofactor>
    <text evidence="6">Binds 1 zinc ion per subunit.</text>
</comment>
<organism evidence="8 9">
    <name type="scientific">Candidatus Magnetobacterium casense</name>
    <dbReference type="NCBI Taxonomy" id="1455061"/>
    <lineage>
        <taxon>Bacteria</taxon>
        <taxon>Pseudomonadati</taxon>
        <taxon>Nitrospirota</taxon>
        <taxon>Thermodesulfovibrionia</taxon>
        <taxon>Thermodesulfovibrionales</taxon>
        <taxon>Candidatus Magnetobacteriaceae</taxon>
        <taxon>Candidatus Magnetobacterium</taxon>
    </lineage>
</organism>
<dbReference type="EC" id="3.5.4.33" evidence="6"/>
<dbReference type="InterPro" id="IPR058535">
    <property type="entry name" value="MafB19-deam"/>
</dbReference>
<dbReference type="PROSITE" id="PS00903">
    <property type="entry name" value="CYT_DCMP_DEAMINASES_1"/>
    <property type="match status" value="1"/>
</dbReference>
<dbReference type="InterPro" id="IPR028883">
    <property type="entry name" value="tRNA_aden_deaminase"/>
</dbReference>
<dbReference type="PROSITE" id="PS51747">
    <property type="entry name" value="CYT_DCMP_DEAMINASES_2"/>
    <property type="match status" value="1"/>
</dbReference>
<keyword evidence="9" id="KW-1185">Reference proteome</keyword>
<reference evidence="8 9" key="1">
    <citation type="journal article" date="2020" name="J Geophys Res Biogeosci">
        <title>Magnetotaxis as an Adaptation to Enable Bacterial Shuttling of Microbial Sulfur and Sulfur Cycling Across Aquatic Oxic#Anoxic Interfaces.</title>
        <authorList>
            <person name="Li J."/>
            <person name="Liu P."/>
            <person name="Wang J."/>
            <person name="Roberts A.P."/>
            <person name="Pan Y."/>
        </authorList>
    </citation>
    <scope>NUCLEOTIDE SEQUENCE [LARGE SCALE GENOMIC DNA]</scope>
    <source>
        <strain evidence="8 9">MYR-1_YQ</strain>
    </source>
</reference>
<dbReference type="EMBL" id="JABXWD010000182">
    <property type="protein sequence ID" value="MBV6342011.1"/>
    <property type="molecule type" value="Genomic_DNA"/>
</dbReference>
<evidence type="ECO:0000256" key="1">
    <source>
        <dbReference type="ARBA" id="ARBA00010669"/>
    </source>
</evidence>
<dbReference type="CDD" id="cd01285">
    <property type="entry name" value="nucleoside_deaminase"/>
    <property type="match status" value="1"/>
</dbReference>
<comment type="caution">
    <text evidence="8">The sequence shown here is derived from an EMBL/GenBank/DDBJ whole genome shotgun (WGS) entry which is preliminary data.</text>
</comment>
<evidence type="ECO:0000256" key="5">
    <source>
        <dbReference type="ARBA" id="ARBA00022833"/>
    </source>
</evidence>
<feature type="binding site" evidence="6">
    <location>
        <position position="47"/>
    </location>
    <ligand>
        <name>Zn(2+)</name>
        <dbReference type="ChEBI" id="CHEBI:29105"/>
        <note>catalytic</note>
    </ligand>
</feature>
<proteinExistence type="inferred from homology"/>
<dbReference type="NCBIfam" id="NF008113">
    <property type="entry name" value="PRK10860.1"/>
    <property type="match status" value="1"/>
</dbReference>
<evidence type="ECO:0000313" key="8">
    <source>
        <dbReference type="EMBL" id="MBV6342011.1"/>
    </source>
</evidence>
<keyword evidence="5 6" id="KW-0862">Zinc</keyword>
<feature type="binding site" evidence="6">
    <location>
        <position position="77"/>
    </location>
    <ligand>
        <name>Zn(2+)</name>
        <dbReference type="ChEBI" id="CHEBI:29105"/>
        <note>catalytic</note>
    </ligand>
</feature>
<dbReference type="InterPro" id="IPR002125">
    <property type="entry name" value="CMP_dCMP_dom"/>
</dbReference>
<dbReference type="HAMAP" id="MF_00972">
    <property type="entry name" value="tRNA_aden_deaminase"/>
    <property type="match status" value="1"/>
</dbReference>
<protein>
    <recommendedName>
        <fullName evidence="6">tRNA-specific adenosine deaminase</fullName>
        <ecNumber evidence="6">3.5.4.33</ecNumber>
    </recommendedName>
</protein>
<feature type="active site" description="Proton donor" evidence="6">
    <location>
        <position position="49"/>
    </location>
</feature>
<dbReference type="Proteomes" id="UP001196980">
    <property type="component" value="Unassembled WGS sequence"/>
</dbReference>
<dbReference type="PANTHER" id="PTHR11079:SF202">
    <property type="entry name" value="TRNA-SPECIFIC ADENOSINE DEAMINASE"/>
    <property type="match status" value="1"/>
</dbReference>
<comment type="similarity">
    <text evidence="1">Belongs to the cytidine and deoxycytidylate deaminase family. ADAT2 subfamily.</text>
</comment>
<comment type="catalytic activity">
    <reaction evidence="6">
        <text>adenosine(34) in tRNA + H2O + H(+) = inosine(34) in tRNA + NH4(+)</text>
        <dbReference type="Rhea" id="RHEA:43168"/>
        <dbReference type="Rhea" id="RHEA-COMP:10373"/>
        <dbReference type="Rhea" id="RHEA-COMP:10374"/>
        <dbReference type="ChEBI" id="CHEBI:15377"/>
        <dbReference type="ChEBI" id="CHEBI:15378"/>
        <dbReference type="ChEBI" id="CHEBI:28938"/>
        <dbReference type="ChEBI" id="CHEBI:74411"/>
        <dbReference type="ChEBI" id="CHEBI:82852"/>
        <dbReference type="EC" id="3.5.4.33"/>
    </reaction>
</comment>
<name>A0ABS6RZQ0_9BACT</name>
<accession>A0ABS6RZQ0</accession>
<dbReference type="Pfam" id="PF14437">
    <property type="entry name" value="MafB19-deam"/>
    <property type="match status" value="1"/>
</dbReference>
<evidence type="ECO:0000313" key="9">
    <source>
        <dbReference type="Proteomes" id="UP001196980"/>
    </source>
</evidence>
<keyword evidence="4 6" id="KW-0378">Hydrolase</keyword>
<evidence type="ECO:0000259" key="7">
    <source>
        <dbReference type="PROSITE" id="PS51747"/>
    </source>
</evidence>
<dbReference type="InterPro" id="IPR016192">
    <property type="entry name" value="APOBEC/CMP_deaminase_Zn-bd"/>
</dbReference>
<dbReference type="PANTHER" id="PTHR11079">
    <property type="entry name" value="CYTOSINE DEAMINASE FAMILY MEMBER"/>
    <property type="match status" value="1"/>
</dbReference>
<evidence type="ECO:0000256" key="2">
    <source>
        <dbReference type="ARBA" id="ARBA00011738"/>
    </source>
</evidence>
<keyword evidence="6" id="KW-0819">tRNA processing</keyword>
<keyword evidence="3 6" id="KW-0479">Metal-binding</keyword>